<accession>A0A382VCT8</accession>
<proteinExistence type="predicted"/>
<organism evidence="1">
    <name type="scientific">marine metagenome</name>
    <dbReference type="NCBI Taxonomy" id="408172"/>
    <lineage>
        <taxon>unclassified sequences</taxon>
        <taxon>metagenomes</taxon>
        <taxon>ecological metagenomes</taxon>
    </lineage>
</organism>
<gene>
    <name evidence="1" type="ORF">METZ01_LOCUS397158</name>
</gene>
<dbReference type="EMBL" id="UINC01150967">
    <property type="protein sequence ID" value="SVD44304.1"/>
    <property type="molecule type" value="Genomic_DNA"/>
</dbReference>
<sequence length="42" mass="5052">MLENIRAFFFGKTFAKIFYTQANHSYKNQPLKSFYPYTFSFG</sequence>
<name>A0A382VCT8_9ZZZZ</name>
<feature type="non-terminal residue" evidence="1">
    <location>
        <position position="42"/>
    </location>
</feature>
<dbReference type="AlphaFoldDB" id="A0A382VCT8"/>
<evidence type="ECO:0000313" key="1">
    <source>
        <dbReference type="EMBL" id="SVD44304.1"/>
    </source>
</evidence>
<protein>
    <submittedName>
        <fullName evidence="1">Uncharacterized protein</fullName>
    </submittedName>
</protein>
<reference evidence="1" key="1">
    <citation type="submission" date="2018-05" db="EMBL/GenBank/DDBJ databases">
        <authorList>
            <person name="Lanie J.A."/>
            <person name="Ng W.-L."/>
            <person name="Kazmierczak K.M."/>
            <person name="Andrzejewski T.M."/>
            <person name="Davidsen T.M."/>
            <person name="Wayne K.J."/>
            <person name="Tettelin H."/>
            <person name="Glass J.I."/>
            <person name="Rusch D."/>
            <person name="Podicherti R."/>
            <person name="Tsui H.-C.T."/>
            <person name="Winkler M.E."/>
        </authorList>
    </citation>
    <scope>NUCLEOTIDE SEQUENCE</scope>
</reference>